<dbReference type="EC" id="5.2.1.8" evidence="1"/>
<dbReference type="RefSeq" id="WP_183204579.1">
    <property type="nucleotide sequence ID" value="NZ_BAAAER010000009.1"/>
</dbReference>
<dbReference type="SUPFAM" id="SSF50891">
    <property type="entry name" value="Cyclophilin-like"/>
    <property type="match status" value="1"/>
</dbReference>
<dbReference type="InterPro" id="IPR002130">
    <property type="entry name" value="Cyclophilin-type_PPIase_dom"/>
</dbReference>
<feature type="signal peptide" evidence="4">
    <location>
        <begin position="1"/>
        <end position="20"/>
    </location>
</feature>
<dbReference type="Gene3D" id="2.40.100.10">
    <property type="entry name" value="Cyclophilin-like"/>
    <property type="match status" value="1"/>
</dbReference>
<keyword evidence="7" id="KW-1185">Reference proteome</keyword>
<gene>
    <name evidence="6" type="ORF">GGR12_002356</name>
</gene>
<keyword evidence="3 6" id="KW-0413">Isomerase</keyword>
<dbReference type="InterPro" id="IPR029000">
    <property type="entry name" value="Cyclophilin-like_dom_sf"/>
</dbReference>
<evidence type="ECO:0000256" key="2">
    <source>
        <dbReference type="ARBA" id="ARBA00023110"/>
    </source>
</evidence>
<evidence type="ECO:0000256" key="4">
    <source>
        <dbReference type="SAM" id="SignalP"/>
    </source>
</evidence>
<dbReference type="PANTHER" id="PTHR45625">
    <property type="entry name" value="PEPTIDYL-PROLYL CIS-TRANS ISOMERASE-RELATED"/>
    <property type="match status" value="1"/>
</dbReference>
<evidence type="ECO:0000313" key="6">
    <source>
        <dbReference type="EMBL" id="MBB4083490.1"/>
    </source>
</evidence>
<dbReference type="AlphaFoldDB" id="A0A7W6NPJ9"/>
<name>A0A7W6NPJ9_9CAUL</name>
<keyword evidence="2" id="KW-0697">Rotamase</keyword>
<evidence type="ECO:0000259" key="5">
    <source>
        <dbReference type="PROSITE" id="PS50072"/>
    </source>
</evidence>
<dbReference type="Pfam" id="PF00160">
    <property type="entry name" value="Pro_isomerase"/>
    <property type="match status" value="1"/>
</dbReference>
<dbReference type="Proteomes" id="UP000529946">
    <property type="component" value="Unassembled WGS sequence"/>
</dbReference>
<proteinExistence type="predicted"/>
<reference evidence="6 7" key="1">
    <citation type="submission" date="2020-08" db="EMBL/GenBank/DDBJ databases">
        <title>Genomic Encyclopedia of Type Strains, Phase IV (KMG-IV): sequencing the most valuable type-strain genomes for metagenomic binning, comparative biology and taxonomic classification.</title>
        <authorList>
            <person name="Goeker M."/>
        </authorList>
    </citation>
    <scope>NUCLEOTIDE SEQUENCE [LARGE SCALE GENOMIC DNA]</scope>
    <source>
        <strain evidence="6 7">DSM 23960</strain>
    </source>
</reference>
<evidence type="ECO:0000256" key="3">
    <source>
        <dbReference type="ARBA" id="ARBA00023235"/>
    </source>
</evidence>
<protein>
    <recommendedName>
        <fullName evidence="1">peptidylprolyl isomerase</fullName>
        <ecNumber evidence="1">5.2.1.8</ecNumber>
    </recommendedName>
</protein>
<dbReference type="GO" id="GO:0003755">
    <property type="term" value="F:peptidyl-prolyl cis-trans isomerase activity"/>
    <property type="evidence" value="ECO:0007669"/>
    <property type="project" value="UniProtKB-KW"/>
</dbReference>
<keyword evidence="4" id="KW-0732">Signal</keyword>
<dbReference type="PANTHER" id="PTHR45625:SF4">
    <property type="entry name" value="PEPTIDYLPROLYL ISOMERASE DOMAIN AND WD REPEAT-CONTAINING PROTEIN 1"/>
    <property type="match status" value="1"/>
</dbReference>
<dbReference type="InterPro" id="IPR044666">
    <property type="entry name" value="Cyclophilin_A-like"/>
</dbReference>
<dbReference type="CDD" id="cd00317">
    <property type="entry name" value="cyclophilin"/>
    <property type="match status" value="1"/>
</dbReference>
<dbReference type="PROSITE" id="PS50072">
    <property type="entry name" value="CSA_PPIASE_2"/>
    <property type="match status" value="1"/>
</dbReference>
<dbReference type="EMBL" id="JACIDM010000002">
    <property type="protein sequence ID" value="MBB4083490.1"/>
    <property type="molecule type" value="Genomic_DNA"/>
</dbReference>
<feature type="domain" description="PPIase cyclophilin-type" evidence="5">
    <location>
        <begin position="49"/>
        <end position="250"/>
    </location>
</feature>
<evidence type="ECO:0000313" key="7">
    <source>
        <dbReference type="Proteomes" id="UP000529946"/>
    </source>
</evidence>
<sequence>MRLTLAIAALAVLSAGAAAAQDAGGTPAPPPPPTAQTIIADTDWRTVPAENLMVIDTSKGRVMVELAPEIAPLHVERMKLLTRRGFFDGQIWHRVIDWFMAQTGDPLGTGDGQSPFPDLKAEFTFRRDPTMPFVGVADPMGARMGFINALPVQTQPDAAFALTGDGKVHGWGLYCPGVAGMARDEGNDTANSQFFLMRQAYPALDKRYTIWGVTVSGLDVVRSLQAGDGDNGMMAQAQPDRMIRVRIAADIPEAERPTVQVLSTSSTRFRALVDEARAARGADFSVCDVTLPVQVAGG</sequence>
<comment type="caution">
    <text evidence="6">The sequence shown here is derived from an EMBL/GenBank/DDBJ whole genome shotgun (WGS) entry which is preliminary data.</text>
</comment>
<organism evidence="6 7">
    <name type="scientific">Brevundimonas lenta</name>
    <dbReference type="NCBI Taxonomy" id="424796"/>
    <lineage>
        <taxon>Bacteria</taxon>
        <taxon>Pseudomonadati</taxon>
        <taxon>Pseudomonadota</taxon>
        <taxon>Alphaproteobacteria</taxon>
        <taxon>Caulobacterales</taxon>
        <taxon>Caulobacteraceae</taxon>
        <taxon>Brevundimonas</taxon>
    </lineage>
</organism>
<feature type="chain" id="PRO_5031540794" description="peptidylprolyl isomerase" evidence="4">
    <location>
        <begin position="21"/>
        <end position="298"/>
    </location>
</feature>
<accession>A0A7W6NPJ9</accession>
<evidence type="ECO:0000256" key="1">
    <source>
        <dbReference type="ARBA" id="ARBA00013194"/>
    </source>
</evidence>